<feature type="signal peptide" evidence="2">
    <location>
        <begin position="1"/>
        <end position="18"/>
    </location>
</feature>
<evidence type="ECO:0000256" key="1">
    <source>
        <dbReference type="SAM" id="MobiDB-lite"/>
    </source>
</evidence>
<sequence>MADLFSGLVGGVVGAVAAVDVPAEGERLPRPAPGTEWSLCCSKLGESGRELEGFVQQLTFILGKLASCMRVGIEHLSRCVAEGRPPSSCPCLMNKADIDEGIGAGKQGADYLIRGGKLVLEALLEAAKVAATRGLILVEGSKDIILRNIPQTQEKLSQAYSSFLRGYEGSGRSLGGYAPSYQQQQQHPSSYGAAPSSQQASGFFW</sequence>
<keyword evidence="2" id="KW-0732">Signal</keyword>
<evidence type="ECO:0008006" key="4">
    <source>
        <dbReference type="Google" id="ProtNLM"/>
    </source>
</evidence>
<organism evidence="3">
    <name type="scientific">Eimeria acervulina</name>
    <name type="common">Coccidian parasite</name>
    <dbReference type="NCBI Taxonomy" id="5801"/>
    <lineage>
        <taxon>Eukaryota</taxon>
        <taxon>Sar</taxon>
        <taxon>Alveolata</taxon>
        <taxon>Apicomplexa</taxon>
        <taxon>Conoidasida</taxon>
        <taxon>Coccidia</taxon>
        <taxon>Eucoccidiorida</taxon>
        <taxon>Eimeriorina</taxon>
        <taxon>Eimeriidae</taxon>
        <taxon>Eimeria</taxon>
    </lineage>
</organism>
<feature type="region of interest" description="Disordered" evidence="1">
    <location>
        <begin position="175"/>
        <end position="205"/>
    </location>
</feature>
<dbReference type="EMBL" id="AF073460">
    <property type="protein sequence ID" value="AAC26122.1"/>
    <property type="molecule type" value="mRNA"/>
</dbReference>
<dbReference type="AlphaFoldDB" id="O76507"/>
<feature type="chain" id="PRO_5004160012" description="Sporozoite antigen" evidence="2">
    <location>
        <begin position="19"/>
        <end position="205"/>
    </location>
</feature>
<evidence type="ECO:0000313" key="3">
    <source>
        <dbReference type="EMBL" id="AAC26122.1"/>
    </source>
</evidence>
<accession>O76507</accession>
<evidence type="ECO:0000256" key="2">
    <source>
        <dbReference type="SAM" id="SignalP"/>
    </source>
</evidence>
<name>O76507_EIMAC</name>
<feature type="compositionally biased region" description="Polar residues" evidence="1">
    <location>
        <begin position="195"/>
        <end position="205"/>
    </location>
</feature>
<protein>
    <recommendedName>
        <fullName evidence="4">Sporozoite antigen</fullName>
    </recommendedName>
</protein>
<proteinExistence type="evidence at transcript level"/>
<reference evidence="3" key="1">
    <citation type="submission" date="1998-06" db="EMBL/GenBank/DDBJ databases">
        <authorList>
            <person name="Laurent F."/>
        </authorList>
    </citation>
    <scope>NUCLEOTIDE SEQUENCE</scope>
    <source>
        <strain evidence="3">PAPa46</strain>
    </source>
</reference>